<organism evidence="1">
    <name type="scientific">Lepeophtheirus salmonis</name>
    <name type="common">Salmon louse</name>
    <name type="synonym">Caligus salmonis</name>
    <dbReference type="NCBI Taxonomy" id="72036"/>
    <lineage>
        <taxon>Eukaryota</taxon>
        <taxon>Metazoa</taxon>
        <taxon>Ecdysozoa</taxon>
        <taxon>Arthropoda</taxon>
        <taxon>Crustacea</taxon>
        <taxon>Multicrustacea</taxon>
        <taxon>Hexanauplia</taxon>
        <taxon>Copepoda</taxon>
        <taxon>Siphonostomatoida</taxon>
        <taxon>Caligidae</taxon>
        <taxon>Lepeophtheirus</taxon>
    </lineage>
</organism>
<evidence type="ECO:0000313" key="1">
    <source>
        <dbReference type="EMBL" id="CDW29945.1"/>
    </source>
</evidence>
<dbReference type="AlphaFoldDB" id="A0A0K2TVU9"/>
<name>A0A0K2TVU9_LEPSM</name>
<reference evidence="1" key="1">
    <citation type="submission" date="2014-05" db="EMBL/GenBank/DDBJ databases">
        <authorList>
            <person name="Chronopoulou M."/>
        </authorList>
    </citation>
    <scope>NUCLEOTIDE SEQUENCE</scope>
    <source>
        <tissue evidence="1">Whole organism</tissue>
    </source>
</reference>
<sequence length="51" mass="5663">MEDTARLLLEIHPKGVVEGVSIMALGGQKCQKEFKRLIQKSLGTEKMGLLH</sequence>
<accession>A0A0K2TVU9</accession>
<protein>
    <submittedName>
        <fullName evidence="1">Uncharacterized protein</fullName>
    </submittedName>
</protein>
<proteinExistence type="predicted"/>
<dbReference type="EMBL" id="HACA01012584">
    <property type="protein sequence ID" value="CDW29945.1"/>
    <property type="molecule type" value="Transcribed_RNA"/>
</dbReference>